<evidence type="ECO:0000313" key="2">
    <source>
        <dbReference type="EMBL" id="WLR41730.1"/>
    </source>
</evidence>
<keyword evidence="3" id="KW-1185">Reference proteome</keyword>
<evidence type="ECO:0000313" key="3">
    <source>
        <dbReference type="Proteomes" id="UP001197974"/>
    </source>
</evidence>
<organism evidence="2 3">
    <name type="scientific">Bacillus carboniphilus</name>
    <dbReference type="NCBI Taxonomy" id="86663"/>
    <lineage>
        <taxon>Bacteria</taxon>
        <taxon>Bacillati</taxon>
        <taxon>Bacillota</taxon>
        <taxon>Bacilli</taxon>
        <taxon>Bacillales</taxon>
        <taxon>Bacillaceae</taxon>
        <taxon>Bacillus</taxon>
    </lineage>
</organism>
<dbReference type="PANTHER" id="PTHR30032">
    <property type="entry name" value="N-ACETYLMURAMOYL-L-ALANINE AMIDASE-RELATED"/>
    <property type="match status" value="1"/>
</dbReference>
<dbReference type="Pfam" id="PF04122">
    <property type="entry name" value="CW_binding_2"/>
    <property type="match status" value="3"/>
</dbReference>
<sequence length="627" mass="68201">MRMLKKLFLLSILVVLGLAIVPTEKAEAEESGSCADGSSWGFSNYDFCLKSYSSGDDVFASITTTSSIERHWEMSLQRKVNGSWTTISTRTGYVSKSSPSNETFTNVERSNSPLKIYVKFYNDSSFSDYYGAAQSPYLYHKSNSNSLSYTGTVNDTTVLKYSFEIDEQGVLNVSSISNSEEISYTILNSKNESFDHDDTLVAGKYELYVTGLSAEFKEYNISLSGVNFSRYSTTLPSLNITNPQNNYVRLSKNTDQINIKGSSNGDITSISTPWLSQEFNVGTSFVKNVSLGLGMNDLSISTELNNGNARTEVKKVVSPTSKRITGSDRIETSTLISKEISKWGIQTDTVVLANSLGFPDGVSAVTLAANNNAPILLSNPDTLTSELKNEISRINPSKVLIIGGTDVISSNIENELKGLGVTNIQRIGGSNRYVTNTNIANEVVKETTTQAFIVRGDDFPDAIAIASYAAMFGQPVLLTTNDQLSNEVTSFLDENESISSFLIVGGINAVSESVEDQLSQEGTVHRISGVDRYDTSHNVVKFFQINSSSAIISDGTNFPDAISGSVFGALNRYHFILSDPNTLNSSTQSALDYLSWKNPSADSLDGLYILGGISNSVQSKIDSTYIK</sequence>
<keyword evidence="1" id="KW-0732">Signal</keyword>
<accession>A0ABY9JTH5</accession>
<dbReference type="InterPro" id="IPR051922">
    <property type="entry name" value="Bact_Sporulation_Assoc"/>
</dbReference>
<reference evidence="2 3" key="1">
    <citation type="submission" date="2023-06" db="EMBL/GenBank/DDBJ databases">
        <title>Five Gram-positive bacteria isolated from mangrove sediments in Shenzhen, Guangdong, China.</title>
        <authorList>
            <person name="Yu S."/>
            <person name="Zheng W."/>
            <person name="Huang Y."/>
        </authorList>
    </citation>
    <scope>NUCLEOTIDE SEQUENCE [LARGE SCALE GENOMIC DNA]</scope>
    <source>
        <strain evidence="2 3">SaN35-3</strain>
    </source>
</reference>
<dbReference type="Gene3D" id="3.40.50.12090">
    <property type="match status" value="2"/>
</dbReference>
<dbReference type="RefSeq" id="WP_226543103.1">
    <property type="nucleotide sequence ID" value="NZ_CP129013.1"/>
</dbReference>
<proteinExistence type="predicted"/>
<dbReference type="EMBL" id="CP129013">
    <property type="protein sequence ID" value="WLR41730.1"/>
    <property type="molecule type" value="Genomic_DNA"/>
</dbReference>
<gene>
    <name evidence="2" type="ORF">LC087_12760</name>
</gene>
<dbReference type="Proteomes" id="UP001197974">
    <property type="component" value="Chromosome"/>
</dbReference>
<feature type="signal peptide" evidence="1">
    <location>
        <begin position="1"/>
        <end position="28"/>
    </location>
</feature>
<dbReference type="PANTHER" id="PTHR30032:SF4">
    <property type="entry name" value="AMIDASE ENHANCER"/>
    <property type="match status" value="1"/>
</dbReference>
<evidence type="ECO:0000256" key="1">
    <source>
        <dbReference type="SAM" id="SignalP"/>
    </source>
</evidence>
<feature type="chain" id="PRO_5046762815" evidence="1">
    <location>
        <begin position="29"/>
        <end position="627"/>
    </location>
</feature>
<protein>
    <submittedName>
        <fullName evidence="2">Cell wall-binding repeat-containing protein</fullName>
    </submittedName>
</protein>
<dbReference type="InterPro" id="IPR007253">
    <property type="entry name" value="Cell_wall-bd_2"/>
</dbReference>
<name>A0ABY9JTH5_9BACI</name>